<evidence type="ECO:0000313" key="4">
    <source>
        <dbReference type="EMBL" id="SHJ70587.1"/>
    </source>
</evidence>
<accession>A0A1M6LHE2</accession>
<feature type="transmembrane region" description="Helical" evidence="2">
    <location>
        <begin position="426"/>
        <end position="448"/>
    </location>
</feature>
<name>A0A1M6LHE2_9ACTN</name>
<dbReference type="Proteomes" id="UP000184512">
    <property type="component" value="Unassembled WGS sequence"/>
</dbReference>
<feature type="transmembrane region" description="Helical" evidence="2">
    <location>
        <begin position="454"/>
        <end position="477"/>
    </location>
</feature>
<proteinExistence type="predicted"/>
<evidence type="ECO:0000313" key="5">
    <source>
        <dbReference type="Proteomes" id="UP000184512"/>
    </source>
</evidence>
<dbReference type="CDD" id="cd00882">
    <property type="entry name" value="Ras_like_GTPase"/>
    <property type="match status" value="1"/>
</dbReference>
<reference evidence="4 5" key="1">
    <citation type="submission" date="2016-11" db="EMBL/GenBank/DDBJ databases">
        <authorList>
            <person name="Jaros S."/>
            <person name="Januszkiewicz K."/>
            <person name="Wedrychowicz H."/>
        </authorList>
    </citation>
    <scope>NUCLEOTIDE SEQUENCE [LARGE SCALE GENOMIC DNA]</scope>
    <source>
        <strain evidence="4 5">DSM 12906</strain>
    </source>
</reference>
<gene>
    <name evidence="4" type="ORF">SAMN02745244_03079</name>
</gene>
<evidence type="ECO:0000259" key="3">
    <source>
        <dbReference type="Pfam" id="PF01926"/>
    </source>
</evidence>
<keyword evidence="2" id="KW-0812">Transmembrane</keyword>
<dbReference type="InterPro" id="IPR006073">
    <property type="entry name" value="GTP-bd"/>
</dbReference>
<dbReference type="AlphaFoldDB" id="A0A1M6LHE2"/>
<dbReference type="Gene3D" id="3.40.50.300">
    <property type="entry name" value="P-loop containing nucleotide triphosphate hydrolases"/>
    <property type="match status" value="1"/>
</dbReference>
<dbReference type="GO" id="GO:0005525">
    <property type="term" value="F:GTP binding"/>
    <property type="evidence" value="ECO:0007669"/>
    <property type="project" value="InterPro"/>
</dbReference>
<sequence>MDRHDWCPQARDQLFGPEPERHDPLPAHSKAIALCRSILREAHHESLRALTRSEATAHLLEVMEGAAITETPTAGRPMRVVLMGRTMAGKSTLLAALTGGSAERIGVGAQRTSRDVFAAPALDLQDVEIVDTPGVGAKDGAEDVALTMAEVPGADLVLWVASNDSFQEETAQALRAVAFRGKPVVVALNCRASLFDELDREDFLDDPTSVFDQHQGHFNTIRAHLSAAGVQPVAEVMLHAEAARQARVDEQFGAALKSGSRVQHLLDTLENESRVHRTARRVLRTTDEVRVQAQALSEVLADSEQQIRELASVGRGLRTDQQRRAGRLVNACRQRMEDDAVRIVGQRHGWHQTITDFGPQVSEKWEEEQNSLITELGQTLTSHLDELSRAIADANSAAQQEWSAAAPAAIKIEGLRDFRGLWKRRAVGAVVGAGGALGAALLGAKVGALAGGAFGGPIGAGIGVIVGGLGTVLVTSLRKKVQSLFKGKGRILEENRELLRVEIGNVLEELQRQTHIQIDTIIRQVRADLSSTAEQRAVAEMAVLDVADLLAAQQQIISVATAELDHGTAVCLLQVDGRSRLASAVERVTRLAGVCIAVEVADQSFAESWLFPPSSPEVMTFGRPPSPEVPGARATSYVLGLTEQVPKALSARPDRTSVTIEALVPEPVRAAWSATLSDHLGTQITIARPTLLGVPRNE</sequence>
<organism evidence="4 5">
    <name type="scientific">Tessaracoccus bendigoensis DSM 12906</name>
    <dbReference type="NCBI Taxonomy" id="1123357"/>
    <lineage>
        <taxon>Bacteria</taxon>
        <taxon>Bacillati</taxon>
        <taxon>Actinomycetota</taxon>
        <taxon>Actinomycetes</taxon>
        <taxon>Propionibacteriales</taxon>
        <taxon>Propionibacteriaceae</taxon>
        <taxon>Tessaracoccus</taxon>
    </lineage>
</organism>
<evidence type="ECO:0000256" key="2">
    <source>
        <dbReference type="SAM" id="Phobius"/>
    </source>
</evidence>
<feature type="domain" description="G" evidence="3">
    <location>
        <begin position="79"/>
        <end position="189"/>
    </location>
</feature>
<evidence type="ECO:0000256" key="1">
    <source>
        <dbReference type="SAM" id="MobiDB-lite"/>
    </source>
</evidence>
<dbReference type="OrthoDB" id="434560at2"/>
<keyword evidence="2" id="KW-0472">Membrane</keyword>
<feature type="region of interest" description="Disordered" evidence="1">
    <location>
        <begin position="1"/>
        <end position="25"/>
    </location>
</feature>
<dbReference type="SUPFAM" id="SSF52540">
    <property type="entry name" value="P-loop containing nucleoside triphosphate hydrolases"/>
    <property type="match status" value="1"/>
</dbReference>
<dbReference type="STRING" id="1123357.SAMN02745244_03079"/>
<protein>
    <submittedName>
        <fullName evidence="4">50S ribosome-binding GTPase</fullName>
    </submittedName>
</protein>
<keyword evidence="5" id="KW-1185">Reference proteome</keyword>
<keyword evidence="2" id="KW-1133">Transmembrane helix</keyword>
<dbReference type="EMBL" id="FQZG01000071">
    <property type="protein sequence ID" value="SHJ70587.1"/>
    <property type="molecule type" value="Genomic_DNA"/>
</dbReference>
<dbReference type="InterPro" id="IPR027417">
    <property type="entry name" value="P-loop_NTPase"/>
</dbReference>
<dbReference type="Pfam" id="PF01926">
    <property type="entry name" value="MMR_HSR1"/>
    <property type="match status" value="1"/>
</dbReference>